<dbReference type="Proteomes" id="UP001238088">
    <property type="component" value="Unassembled WGS sequence"/>
</dbReference>
<reference evidence="2 3" key="1">
    <citation type="submission" date="2023-07" db="EMBL/GenBank/DDBJ databases">
        <title>Genomic Encyclopedia of Type Strains, Phase IV (KMG-IV): sequencing the most valuable type-strain genomes for metagenomic binning, comparative biology and taxonomic classification.</title>
        <authorList>
            <person name="Goeker M."/>
        </authorList>
    </citation>
    <scope>NUCLEOTIDE SEQUENCE [LARGE SCALE GENOMIC DNA]</scope>
    <source>
        <strain evidence="2 3">DSM 23494</strain>
    </source>
</reference>
<proteinExistence type="predicted"/>
<dbReference type="EMBL" id="JAUSUB010000023">
    <property type="protein sequence ID" value="MDQ0272404.1"/>
    <property type="molecule type" value="Genomic_DNA"/>
</dbReference>
<feature type="domain" description="YhfM-like" evidence="1">
    <location>
        <begin position="52"/>
        <end position="150"/>
    </location>
</feature>
<accession>A0ABU0ANH0</accession>
<dbReference type="RefSeq" id="WP_307477722.1">
    <property type="nucleotide sequence ID" value="NZ_JAUSUB010000023.1"/>
</dbReference>
<dbReference type="PROSITE" id="PS51257">
    <property type="entry name" value="PROKAR_LIPOPROTEIN"/>
    <property type="match status" value="1"/>
</dbReference>
<keyword evidence="3" id="KW-1185">Reference proteome</keyword>
<dbReference type="Pfam" id="PF26353">
    <property type="entry name" value="YhfM"/>
    <property type="match status" value="1"/>
</dbReference>
<comment type="caution">
    <text evidence="2">The sequence shown here is derived from an EMBL/GenBank/DDBJ whole genome shotgun (WGS) entry which is preliminary data.</text>
</comment>
<evidence type="ECO:0000313" key="2">
    <source>
        <dbReference type="EMBL" id="MDQ0272404.1"/>
    </source>
</evidence>
<protein>
    <recommendedName>
        <fullName evidence="1">YhfM-like domain-containing protein</fullName>
    </recommendedName>
</protein>
<evidence type="ECO:0000259" key="1">
    <source>
        <dbReference type="Pfam" id="PF26353"/>
    </source>
</evidence>
<gene>
    <name evidence="2" type="ORF">J2S17_004296</name>
</gene>
<dbReference type="InterPro" id="IPR058780">
    <property type="entry name" value="YhfM-like_dom"/>
</dbReference>
<sequence length="153" mass="17509">MKIGIFIALSLSFMSLILFGCQQRGNIYTEAEDNPSAELENNKYLAMDSNFINIGITKLKGVDNLIFDDKESLKAFQEVFSSASKEESIVNMNDPEYYVNLVYVKNTQRSLYLWIGEKGQRSTFMKTEDTHTIYTVSEEMTGKLSELVESHFK</sequence>
<evidence type="ECO:0000313" key="3">
    <source>
        <dbReference type="Proteomes" id="UP001238088"/>
    </source>
</evidence>
<name>A0ABU0ANH0_9BACI</name>
<organism evidence="2 3">
    <name type="scientific">Cytobacillus purgationiresistens</name>
    <dbReference type="NCBI Taxonomy" id="863449"/>
    <lineage>
        <taxon>Bacteria</taxon>
        <taxon>Bacillati</taxon>
        <taxon>Bacillota</taxon>
        <taxon>Bacilli</taxon>
        <taxon>Bacillales</taxon>
        <taxon>Bacillaceae</taxon>
        <taxon>Cytobacillus</taxon>
    </lineage>
</organism>